<dbReference type="EC" id="2.5.1.145" evidence="7"/>
<dbReference type="UniPathway" id="UPA00664"/>
<comment type="similarity">
    <text evidence="1 7">Belongs to the Lgt family.</text>
</comment>
<feature type="transmembrane region" description="Helical" evidence="7">
    <location>
        <begin position="107"/>
        <end position="129"/>
    </location>
</feature>
<dbReference type="Proteomes" id="UP000250918">
    <property type="component" value="Unassembled WGS sequence"/>
</dbReference>
<evidence type="ECO:0000256" key="7">
    <source>
        <dbReference type="HAMAP-Rule" id="MF_01147"/>
    </source>
</evidence>
<keyword evidence="6 7" id="KW-0472">Membrane</keyword>
<name>A0A855X867_9BACT</name>
<evidence type="ECO:0000256" key="2">
    <source>
        <dbReference type="ARBA" id="ARBA00022475"/>
    </source>
</evidence>
<proteinExistence type="inferred from homology"/>
<gene>
    <name evidence="7 8" type="primary">lgt</name>
    <name evidence="8" type="ORF">C3F09_00090</name>
</gene>
<keyword evidence="3 7" id="KW-0808">Transferase</keyword>
<organism evidence="8 9">
    <name type="scientific">candidate division GN15 bacterium</name>
    <dbReference type="NCBI Taxonomy" id="2072418"/>
    <lineage>
        <taxon>Bacteria</taxon>
        <taxon>candidate division GN15</taxon>
    </lineage>
</organism>
<dbReference type="PANTHER" id="PTHR30589">
    <property type="entry name" value="PROLIPOPROTEIN DIACYLGLYCERYL TRANSFERASE"/>
    <property type="match status" value="1"/>
</dbReference>
<evidence type="ECO:0000313" key="8">
    <source>
        <dbReference type="EMBL" id="PWB76404.1"/>
    </source>
</evidence>
<comment type="subcellular location">
    <subcellularLocation>
        <location evidence="7">Cell membrane</location>
        <topology evidence="7">Multi-pass membrane protein</topology>
    </subcellularLocation>
</comment>
<feature type="transmembrane region" description="Helical" evidence="7">
    <location>
        <begin position="33"/>
        <end position="52"/>
    </location>
</feature>
<dbReference type="Pfam" id="PF01790">
    <property type="entry name" value="LGT"/>
    <property type="match status" value="1"/>
</dbReference>
<comment type="caution">
    <text evidence="8">The sequence shown here is derived from an EMBL/GenBank/DDBJ whole genome shotgun (WGS) entry which is preliminary data.</text>
</comment>
<protein>
    <recommendedName>
        <fullName evidence="7">Phosphatidylglycerol--prolipoprotein diacylglyceryl transferase</fullName>
        <ecNumber evidence="7">2.5.1.145</ecNumber>
    </recommendedName>
</protein>
<evidence type="ECO:0000256" key="5">
    <source>
        <dbReference type="ARBA" id="ARBA00022989"/>
    </source>
</evidence>
<feature type="transmembrane region" description="Helical" evidence="7">
    <location>
        <begin position="150"/>
        <end position="172"/>
    </location>
</feature>
<keyword evidence="8" id="KW-0449">Lipoprotein</keyword>
<evidence type="ECO:0000256" key="6">
    <source>
        <dbReference type="ARBA" id="ARBA00023136"/>
    </source>
</evidence>
<dbReference type="InterPro" id="IPR001640">
    <property type="entry name" value="Lgt"/>
</dbReference>
<feature type="transmembrane region" description="Helical" evidence="7">
    <location>
        <begin position="223"/>
        <end position="239"/>
    </location>
</feature>
<feature type="binding site" evidence="7">
    <location>
        <position position="156"/>
    </location>
    <ligand>
        <name>a 1,2-diacyl-sn-glycero-3-phospho-(1'-sn-glycerol)</name>
        <dbReference type="ChEBI" id="CHEBI:64716"/>
    </ligand>
</feature>
<dbReference type="GO" id="GO:0042158">
    <property type="term" value="P:lipoprotein biosynthetic process"/>
    <property type="evidence" value="ECO:0007669"/>
    <property type="project" value="UniProtKB-UniRule"/>
</dbReference>
<feature type="transmembrane region" description="Helical" evidence="7">
    <location>
        <begin position="64"/>
        <end position="87"/>
    </location>
</feature>
<reference evidence="8 9" key="1">
    <citation type="journal article" date="2018" name="ISME J.">
        <title>A methanotrophic archaeon couples anaerobic oxidation of methane to Fe(III) reduction.</title>
        <authorList>
            <person name="Cai C."/>
            <person name="Leu A.O."/>
            <person name="Xie G.J."/>
            <person name="Guo J."/>
            <person name="Feng Y."/>
            <person name="Zhao J.X."/>
            <person name="Tyson G.W."/>
            <person name="Yuan Z."/>
            <person name="Hu S."/>
        </authorList>
    </citation>
    <scope>NUCLEOTIDE SEQUENCE [LARGE SCALE GENOMIC DNA]</scope>
    <source>
        <strain evidence="8">FeB_12</strain>
    </source>
</reference>
<evidence type="ECO:0000256" key="4">
    <source>
        <dbReference type="ARBA" id="ARBA00022692"/>
    </source>
</evidence>
<sequence>MIAGLNGGPTRSPIIHWVSNMYPELFHIGSFPVRAYGLMLAASFVVGVLYIKHVVERDKKSFEPYLTIATLMILGGVVGARLFYVIFHLDEFSGHWLNTINPFHEGQFGIAGLNLYGGVLVALAATIWYCRRAGLSILETFDYFAPTLGIGLAITRIGCFLNGCCFGVPTTLPWGIKFPEGSIPDYIFHNQYIHPTQLYSSLYGLILFLFLNRMLPRKKFNGQLVAFLFMAEATFRFLIEDVRYYESEMKFTLGGMSITYNQVISVGLFVTGLAIYIVQRQRAAVRARSVTTG</sequence>
<keyword evidence="5 7" id="KW-1133">Transmembrane helix</keyword>
<dbReference type="GO" id="GO:0005886">
    <property type="term" value="C:plasma membrane"/>
    <property type="evidence" value="ECO:0007669"/>
    <property type="project" value="UniProtKB-SubCell"/>
</dbReference>
<comment type="function">
    <text evidence="7">Catalyzes the transfer of the diacylglyceryl group from phosphatidylglycerol to the sulfhydryl group of the N-terminal cysteine of a prolipoprotein, the first step in the formation of mature lipoproteins.</text>
</comment>
<keyword evidence="2 7" id="KW-1003">Cell membrane</keyword>
<feature type="transmembrane region" description="Helical" evidence="7">
    <location>
        <begin position="192"/>
        <end position="211"/>
    </location>
</feature>
<keyword evidence="4 7" id="KW-0812">Transmembrane</keyword>
<accession>A0A855X867</accession>
<dbReference type="EMBL" id="PQAP01000001">
    <property type="protein sequence ID" value="PWB76404.1"/>
    <property type="molecule type" value="Genomic_DNA"/>
</dbReference>
<dbReference type="GO" id="GO:0008961">
    <property type="term" value="F:phosphatidylglycerol-prolipoprotein diacylglyceryl transferase activity"/>
    <property type="evidence" value="ECO:0007669"/>
    <property type="project" value="UniProtKB-UniRule"/>
</dbReference>
<comment type="pathway">
    <text evidence="7">Protein modification; lipoprotein biosynthesis (diacylglyceryl transfer).</text>
</comment>
<comment type="catalytic activity">
    <reaction evidence="7">
        <text>L-cysteinyl-[prolipoprotein] + a 1,2-diacyl-sn-glycero-3-phospho-(1'-sn-glycerol) = an S-1,2-diacyl-sn-glyceryl-L-cysteinyl-[prolipoprotein] + sn-glycerol 1-phosphate + H(+)</text>
        <dbReference type="Rhea" id="RHEA:56712"/>
        <dbReference type="Rhea" id="RHEA-COMP:14679"/>
        <dbReference type="Rhea" id="RHEA-COMP:14680"/>
        <dbReference type="ChEBI" id="CHEBI:15378"/>
        <dbReference type="ChEBI" id="CHEBI:29950"/>
        <dbReference type="ChEBI" id="CHEBI:57685"/>
        <dbReference type="ChEBI" id="CHEBI:64716"/>
        <dbReference type="ChEBI" id="CHEBI:140658"/>
        <dbReference type="EC" id="2.5.1.145"/>
    </reaction>
</comment>
<evidence type="ECO:0000256" key="3">
    <source>
        <dbReference type="ARBA" id="ARBA00022679"/>
    </source>
</evidence>
<feature type="transmembrane region" description="Helical" evidence="7">
    <location>
        <begin position="259"/>
        <end position="278"/>
    </location>
</feature>
<dbReference type="PANTHER" id="PTHR30589:SF0">
    <property type="entry name" value="PHOSPHATIDYLGLYCEROL--PROLIPOPROTEIN DIACYLGLYCERYL TRANSFERASE"/>
    <property type="match status" value="1"/>
</dbReference>
<dbReference type="NCBIfam" id="TIGR00544">
    <property type="entry name" value="lgt"/>
    <property type="match status" value="1"/>
</dbReference>
<evidence type="ECO:0000256" key="1">
    <source>
        <dbReference type="ARBA" id="ARBA00007150"/>
    </source>
</evidence>
<dbReference type="AlphaFoldDB" id="A0A855X867"/>
<evidence type="ECO:0000313" key="9">
    <source>
        <dbReference type="Proteomes" id="UP000250918"/>
    </source>
</evidence>
<dbReference type="HAMAP" id="MF_01147">
    <property type="entry name" value="Lgt"/>
    <property type="match status" value="1"/>
</dbReference>